<dbReference type="InterPro" id="IPR015424">
    <property type="entry name" value="PyrdxlP-dep_Trfase"/>
</dbReference>
<comment type="similarity">
    <text evidence="2">Belongs to the threonine aldolase family.</text>
</comment>
<dbReference type="InterPro" id="IPR015422">
    <property type="entry name" value="PyrdxlP-dep_Trfase_small"/>
</dbReference>
<proteinExistence type="inferred from homology"/>
<dbReference type="EMBL" id="FNZK01000005">
    <property type="protein sequence ID" value="SEJ30647.1"/>
    <property type="molecule type" value="Genomic_DNA"/>
</dbReference>
<accession>A0A1H6XV53</accession>
<dbReference type="Gene3D" id="3.40.640.10">
    <property type="entry name" value="Type I PLP-dependent aspartate aminotransferase-like (Major domain)"/>
    <property type="match status" value="1"/>
</dbReference>
<comment type="cofactor">
    <cofactor evidence="1">
        <name>pyridoxal 5'-phosphate</name>
        <dbReference type="ChEBI" id="CHEBI:597326"/>
    </cofactor>
</comment>
<evidence type="ECO:0000259" key="4">
    <source>
        <dbReference type="Pfam" id="PF01212"/>
    </source>
</evidence>
<evidence type="ECO:0000256" key="1">
    <source>
        <dbReference type="ARBA" id="ARBA00001933"/>
    </source>
</evidence>
<name>A0A1H6XV53_9FIRM</name>
<reference evidence="5 6" key="1">
    <citation type="submission" date="2016-10" db="EMBL/GenBank/DDBJ databases">
        <authorList>
            <person name="de Groot N.N."/>
        </authorList>
    </citation>
    <scope>NUCLEOTIDE SEQUENCE [LARGE SCALE GENOMIC DNA]</scope>
    <source>
        <strain evidence="5 6">DSM 2179</strain>
    </source>
</reference>
<evidence type="ECO:0000256" key="3">
    <source>
        <dbReference type="ARBA" id="ARBA00022898"/>
    </source>
</evidence>
<keyword evidence="6" id="KW-1185">Reference proteome</keyword>
<sequence length="345" mass="38622">MYSFKNDYSESAHPNILKAIIDAGLEQNDGYGMDSHCENAKVLIKKAIQCESADIHFLPGGTITNSTFISYALKPYQAVISADTGHINIHETGAVEASGHKILDIATPDGKLTPELIQPVLAQHQDEHWVQPKMVYISNPTEIGTIYYKTELENLSKYCKENDMLLFLDGARLAMGLTAKGNDIALIDLPKLVDAFYIGGTKVGALFGEALVITNDLLKKDFRFNMKQRGAILAKGWLLGMQFEELFKDNLYFELGLHANNMAYLLKTIFEKAGVSFLGDAPSNQLFPILPNWLLEKISQKYIISVWSKPDSHHTCARFCTSWATQETDIISFEKDFSEMLINKK</sequence>
<dbReference type="InterPro" id="IPR001597">
    <property type="entry name" value="ArAA_b-elim_lyase/Thr_aldolase"/>
</dbReference>
<evidence type="ECO:0000313" key="6">
    <source>
        <dbReference type="Proteomes" id="UP000199662"/>
    </source>
</evidence>
<gene>
    <name evidence="5" type="ORF">SAMN05660742_105225</name>
</gene>
<dbReference type="GO" id="GO:0016829">
    <property type="term" value="F:lyase activity"/>
    <property type="evidence" value="ECO:0007669"/>
    <property type="project" value="InterPro"/>
</dbReference>
<feature type="domain" description="Aromatic amino acid beta-eliminating lyase/threonine aldolase" evidence="4">
    <location>
        <begin position="28"/>
        <end position="231"/>
    </location>
</feature>
<dbReference type="Pfam" id="PF01212">
    <property type="entry name" value="Beta_elim_lyase"/>
    <property type="match status" value="1"/>
</dbReference>
<protein>
    <submittedName>
        <fullName evidence="5">L-threonine aldolase</fullName>
    </submittedName>
</protein>
<dbReference type="InterPro" id="IPR015421">
    <property type="entry name" value="PyrdxlP-dep_Trfase_major"/>
</dbReference>
<dbReference type="GO" id="GO:0006520">
    <property type="term" value="P:amino acid metabolic process"/>
    <property type="evidence" value="ECO:0007669"/>
    <property type="project" value="InterPro"/>
</dbReference>
<dbReference type="PANTHER" id="PTHR48097:SF5">
    <property type="entry name" value="LOW SPECIFICITY L-THREONINE ALDOLASE"/>
    <property type="match status" value="1"/>
</dbReference>
<dbReference type="PANTHER" id="PTHR48097">
    <property type="entry name" value="L-THREONINE ALDOLASE-RELATED"/>
    <property type="match status" value="1"/>
</dbReference>
<evidence type="ECO:0000313" key="5">
    <source>
        <dbReference type="EMBL" id="SEJ30647.1"/>
    </source>
</evidence>
<dbReference type="SUPFAM" id="SSF53383">
    <property type="entry name" value="PLP-dependent transferases"/>
    <property type="match status" value="1"/>
</dbReference>
<organism evidence="5 6">
    <name type="scientific">Propionispira arboris</name>
    <dbReference type="NCBI Taxonomy" id="84035"/>
    <lineage>
        <taxon>Bacteria</taxon>
        <taxon>Bacillati</taxon>
        <taxon>Bacillota</taxon>
        <taxon>Negativicutes</taxon>
        <taxon>Selenomonadales</taxon>
        <taxon>Selenomonadaceae</taxon>
        <taxon>Propionispira</taxon>
    </lineage>
</organism>
<dbReference type="STRING" id="84035.SAMN05660742_105225"/>
<dbReference type="RefSeq" id="WP_091830483.1">
    <property type="nucleotide sequence ID" value="NZ_FNZK01000005.1"/>
</dbReference>
<evidence type="ECO:0000256" key="2">
    <source>
        <dbReference type="ARBA" id="ARBA00006966"/>
    </source>
</evidence>
<dbReference type="AlphaFoldDB" id="A0A1H6XV53"/>
<dbReference type="Proteomes" id="UP000199662">
    <property type="component" value="Unassembled WGS sequence"/>
</dbReference>
<keyword evidence="3" id="KW-0663">Pyridoxal phosphate</keyword>
<dbReference type="Gene3D" id="3.90.1150.10">
    <property type="entry name" value="Aspartate Aminotransferase, domain 1"/>
    <property type="match status" value="1"/>
</dbReference>